<name>A0AAE1E316_9GAST</name>
<dbReference type="Proteomes" id="UP001283361">
    <property type="component" value="Unassembled WGS sequence"/>
</dbReference>
<sequence>MQTLHSKLKNFEIRLEPLMKRLPVFRTTRHRGKAATTTKQRRHDIHLGLSASQSTNLSKSTRGPDTMFSQLNYRKYLARQIGYVSALCINQSKLSQPVLNI</sequence>
<evidence type="ECO:0000313" key="2">
    <source>
        <dbReference type="Proteomes" id="UP001283361"/>
    </source>
</evidence>
<reference evidence="1" key="1">
    <citation type="journal article" date="2023" name="G3 (Bethesda)">
        <title>A reference genome for the long-term kleptoplast-retaining sea slug Elysia crispata morphotype clarki.</title>
        <authorList>
            <person name="Eastman K.E."/>
            <person name="Pendleton A.L."/>
            <person name="Shaikh M.A."/>
            <person name="Suttiyut T."/>
            <person name="Ogas R."/>
            <person name="Tomko P."/>
            <person name="Gavelis G."/>
            <person name="Widhalm J.R."/>
            <person name="Wisecaver J.H."/>
        </authorList>
    </citation>
    <scope>NUCLEOTIDE SEQUENCE</scope>
    <source>
        <strain evidence="1">ECLA1</strain>
    </source>
</reference>
<comment type="caution">
    <text evidence="1">The sequence shown here is derived from an EMBL/GenBank/DDBJ whole genome shotgun (WGS) entry which is preliminary data.</text>
</comment>
<dbReference type="AlphaFoldDB" id="A0AAE1E316"/>
<organism evidence="1 2">
    <name type="scientific">Elysia crispata</name>
    <name type="common">lettuce slug</name>
    <dbReference type="NCBI Taxonomy" id="231223"/>
    <lineage>
        <taxon>Eukaryota</taxon>
        <taxon>Metazoa</taxon>
        <taxon>Spiralia</taxon>
        <taxon>Lophotrochozoa</taxon>
        <taxon>Mollusca</taxon>
        <taxon>Gastropoda</taxon>
        <taxon>Heterobranchia</taxon>
        <taxon>Euthyneura</taxon>
        <taxon>Panpulmonata</taxon>
        <taxon>Sacoglossa</taxon>
        <taxon>Placobranchoidea</taxon>
        <taxon>Plakobranchidae</taxon>
        <taxon>Elysia</taxon>
    </lineage>
</organism>
<dbReference type="EMBL" id="JAWDGP010001389">
    <property type="protein sequence ID" value="KAK3792152.1"/>
    <property type="molecule type" value="Genomic_DNA"/>
</dbReference>
<proteinExistence type="predicted"/>
<keyword evidence="2" id="KW-1185">Reference proteome</keyword>
<gene>
    <name evidence="1" type="ORF">RRG08_055414</name>
</gene>
<evidence type="ECO:0000313" key="1">
    <source>
        <dbReference type="EMBL" id="KAK3792152.1"/>
    </source>
</evidence>
<accession>A0AAE1E316</accession>
<protein>
    <submittedName>
        <fullName evidence="1">Uncharacterized protein</fullName>
    </submittedName>
</protein>